<gene>
    <name evidence="1" type="ORF">BpHYR1_048455</name>
</gene>
<reference evidence="1 2" key="1">
    <citation type="journal article" date="2018" name="Sci. Rep.">
        <title>Genomic signatures of local adaptation to the degree of environmental predictability in rotifers.</title>
        <authorList>
            <person name="Franch-Gras L."/>
            <person name="Hahn C."/>
            <person name="Garcia-Roger E.M."/>
            <person name="Carmona M.J."/>
            <person name="Serra M."/>
            <person name="Gomez A."/>
        </authorList>
    </citation>
    <scope>NUCLEOTIDE SEQUENCE [LARGE SCALE GENOMIC DNA]</scope>
    <source>
        <strain evidence="1">HYR1</strain>
    </source>
</reference>
<dbReference type="Proteomes" id="UP000276133">
    <property type="component" value="Unassembled WGS sequence"/>
</dbReference>
<comment type="caution">
    <text evidence="1">The sequence shown here is derived from an EMBL/GenBank/DDBJ whole genome shotgun (WGS) entry which is preliminary data.</text>
</comment>
<name>A0A3M7Q0N2_BRAPC</name>
<sequence>MVLNQVAIFITKSKKDTSLYMSHVVYVKRSYNRFFDIRKYDKKNSKKINLSSSQKDKIGNKSI</sequence>
<evidence type="ECO:0000313" key="1">
    <source>
        <dbReference type="EMBL" id="RNA04853.1"/>
    </source>
</evidence>
<protein>
    <submittedName>
        <fullName evidence="1">Uncharacterized protein</fullName>
    </submittedName>
</protein>
<evidence type="ECO:0000313" key="2">
    <source>
        <dbReference type="Proteomes" id="UP000276133"/>
    </source>
</evidence>
<keyword evidence="2" id="KW-1185">Reference proteome</keyword>
<organism evidence="1 2">
    <name type="scientific">Brachionus plicatilis</name>
    <name type="common">Marine rotifer</name>
    <name type="synonym">Brachionus muelleri</name>
    <dbReference type="NCBI Taxonomy" id="10195"/>
    <lineage>
        <taxon>Eukaryota</taxon>
        <taxon>Metazoa</taxon>
        <taxon>Spiralia</taxon>
        <taxon>Gnathifera</taxon>
        <taxon>Rotifera</taxon>
        <taxon>Eurotatoria</taxon>
        <taxon>Monogononta</taxon>
        <taxon>Pseudotrocha</taxon>
        <taxon>Ploima</taxon>
        <taxon>Brachionidae</taxon>
        <taxon>Brachionus</taxon>
    </lineage>
</organism>
<accession>A0A3M7Q0N2</accession>
<dbReference type="AlphaFoldDB" id="A0A3M7Q0N2"/>
<proteinExistence type="predicted"/>
<dbReference type="EMBL" id="REGN01007943">
    <property type="protein sequence ID" value="RNA04853.1"/>
    <property type="molecule type" value="Genomic_DNA"/>
</dbReference>